<dbReference type="Proteomes" id="UP000257109">
    <property type="component" value="Unassembled WGS sequence"/>
</dbReference>
<sequence length="66" mass="8187">MDISKNQKWMYCRLDGNKLFKFVDEVRYDLYEQEFMLNYYWWTNHGKQLPQFPPMVVEDSYYASGE</sequence>
<evidence type="ECO:0000313" key="2">
    <source>
        <dbReference type="Proteomes" id="UP000257109"/>
    </source>
</evidence>
<keyword evidence="2" id="KW-1185">Reference proteome</keyword>
<name>A0A371EKQ2_MUCPR</name>
<gene>
    <name evidence="1" type="ORF">CR513_54569</name>
</gene>
<dbReference type="AlphaFoldDB" id="A0A371EKQ2"/>
<feature type="non-terminal residue" evidence="1">
    <location>
        <position position="1"/>
    </location>
</feature>
<evidence type="ECO:0000313" key="1">
    <source>
        <dbReference type="EMBL" id="RDX66645.1"/>
    </source>
</evidence>
<protein>
    <submittedName>
        <fullName evidence="1">Uncharacterized protein</fullName>
    </submittedName>
</protein>
<dbReference type="EMBL" id="QJKJ01013347">
    <property type="protein sequence ID" value="RDX66645.1"/>
    <property type="molecule type" value="Genomic_DNA"/>
</dbReference>
<dbReference type="STRING" id="157652.A0A371EKQ2"/>
<comment type="caution">
    <text evidence="1">The sequence shown here is derived from an EMBL/GenBank/DDBJ whole genome shotgun (WGS) entry which is preliminary data.</text>
</comment>
<accession>A0A371EKQ2</accession>
<proteinExistence type="predicted"/>
<dbReference type="OrthoDB" id="1415560at2759"/>
<organism evidence="1 2">
    <name type="scientific">Mucuna pruriens</name>
    <name type="common">Velvet bean</name>
    <name type="synonym">Dolichos pruriens</name>
    <dbReference type="NCBI Taxonomy" id="157652"/>
    <lineage>
        <taxon>Eukaryota</taxon>
        <taxon>Viridiplantae</taxon>
        <taxon>Streptophyta</taxon>
        <taxon>Embryophyta</taxon>
        <taxon>Tracheophyta</taxon>
        <taxon>Spermatophyta</taxon>
        <taxon>Magnoliopsida</taxon>
        <taxon>eudicotyledons</taxon>
        <taxon>Gunneridae</taxon>
        <taxon>Pentapetalae</taxon>
        <taxon>rosids</taxon>
        <taxon>fabids</taxon>
        <taxon>Fabales</taxon>
        <taxon>Fabaceae</taxon>
        <taxon>Papilionoideae</taxon>
        <taxon>50 kb inversion clade</taxon>
        <taxon>NPAAA clade</taxon>
        <taxon>indigoferoid/millettioid clade</taxon>
        <taxon>Phaseoleae</taxon>
        <taxon>Mucuna</taxon>
    </lineage>
</organism>
<reference evidence="1" key="1">
    <citation type="submission" date="2018-05" db="EMBL/GenBank/DDBJ databases">
        <title>Draft genome of Mucuna pruriens seed.</title>
        <authorList>
            <person name="Nnadi N.E."/>
            <person name="Vos R."/>
            <person name="Hasami M.H."/>
            <person name="Devisetty U.K."/>
            <person name="Aguiy J.C."/>
        </authorList>
    </citation>
    <scope>NUCLEOTIDE SEQUENCE [LARGE SCALE GENOMIC DNA]</scope>
    <source>
        <strain evidence="1">JCA_2017</strain>
    </source>
</reference>